<dbReference type="InterPro" id="IPR009959">
    <property type="entry name" value="Cyclase_SnoaL-like"/>
</dbReference>
<dbReference type="PANTHER" id="PTHR38436:SF1">
    <property type="entry name" value="ESTER CYCLASE"/>
    <property type="match status" value="1"/>
</dbReference>
<dbReference type="AlphaFoldDB" id="A0A9X3I5T5"/>
<dbReference type="Gene3D" id="3.10.450.50">
    <property type="match status" value="1"/>
</dbReference>
<dbReference type="RefSeq" id="WP_235724358.1">
    <property type="nucleotide sequence ID" value="NZ_JAPKFM010000023.1"/>
</dbReference>
<dbReference type="SUPFAM" id="SSF54427">
    <property type="entry name" value="NTF2-like"/>
    <property type="match status" value="1"/>
</dbReference>
<keyword evidence="2" id="KW-1185">Reference proteome</keyword>
<accession>A0A9X3I5T5</accession>
<comment type="caution">
    <text evidence="1">The sequence shown here is derived from an EMBL/GenBank/DDBJ whole genome shotgun (WGS) entry which is preliminary data.</text>
</comment>
<reference evidence="1" key="1">
    <citation type="submission" date="2022-10" db="EMBL/GenBank/DDBJ databases">
        <title>WGS of marine actinomycetes from Thailand.</title>
        <authorList>
            <person name="Thawai C."/>
        </authorList>
    </citation>
    <scope>NUCLEOTIDE SEQUENCE</scope>
    <source>
        <strain evidence="1">SW21</strain>
    </source>
</reference>
<dbReference type="EMBL" id="JAPKFM010000023">
    <property type="protein sequence ID" value="MCX2966133.1"/>
    <property type="molecule type" value="Genomic_DNA"/>
</dbReference>
<dbReference type="Proteomes" id="UP001143347">
    <property type="component" value="Unassembled WGS sequence"/>
</dbReference>
<gene>
    <name evidence="1" type="ORF">OSB52_18780</name>
</gene>
<dbReference type="PANTHER" id="PTHR38436">
    <property type="entry name" value="POLYKETIDE CYCLASE SNOAL-LIKE DOMAIN"/>
    <property type="match status" value="1"/>
</dbReference>
<dbReference type="Pfam" id="PF07366">
    <property type="entry name" value="SnoaL"/>
    <property type="match status" value="1"/>
</dbReference>
<dbReference type="GO" id="GO:0030638">
    <property type="term" value="P:polyketide metabolic process"/>
    <property type="evidence" value="ECO:0007669"/>
    <property type="project" value="InterPro"/>
</dbReference>
<evidence type="ECO:0000313" key="2">
    <source>
        <dbReference type="Proteomes" id="UP001143347"/>
    </source>
</evidence>
<name>A0A9X3I5T5_9ACTN</name>
<sequence>MSPATEAPSTATTLAEDNKAADRRFINQIINGQDLGSIGDIVADDFVEQNPPPGQGPGRDGLRDFLAQMFRAFPDLTWTVHEMVAEGDRVAAWSTWTGTHREDFLGIGATGRSVTVEAWTFDRFHDGKMCESRIIMDVMGMAQQLQGDA</sequence>
<organism evidence="1 2">
    <name type="scientific">Gordonia aquimaris</name>
    <dbReference type="NCBI Taxonomy" id="2984863"/>
    <lineage>
        <taxon>Bacteria</taxon>
        <taxon>Bacillati</taxon>
        <taxon>Actinomycetota</taxon>
        <taxon>Actinomycetes</taxon>
        <taxon>Mycobacteriales</taxon>
        <taxon>Gordoniaceae</taxon>
        <taxon>Gordonia</taxon>
    </lineage>
</organism>
<protein>
    <submittedName>
        <fullName evidence="1">Ester cyclase</fullName>
    </submittedName>
</protein>
<evidence type="ECO:0000313" key="1">
    <source>
        <dbReference type="EMBL" id="MCX2966133.1"/>
    </source>
</evidence>
<proteinExistence type="predicted"/>
<dbReference type="InterPro" id="IPR032710">
    <property type="entry name" value="NTF2-like_dom_sf"/>
</dbReference>